<comment type="similarity">
    <text evidence="3">Belongs to the NSE2 family.</text>
</comment>
<evidence type="ECO:0000256" key="1">
    <source>
        <dbReference type="ARBA" id="ARBA00004123"/>
    </source>
</evidence>
<dbReference type="Gene3D" id="3.30.40.10">
    <property type="entry name" value="Zinc/RING finger domain, C3HC4 (zinc finger)"/>
    <property type="match status" value="1"/>
</dbReference>
<dbReference type="GO" id="GO:0000724">
    <property type="term" value="P:double-strand break repair via homologous recombination"/>
    <property type="evidence" value="ECO:0000318"/>
    <property type="project" value="GO_Central"/>
</dbReference>
<dbReference type="STRING" id="3983.A0A2C9W690"/>
<dbReference type="Proteomes" id="UP000091857">
    <property type="component" value="Chromosome 3"/>
</dbReference>
<evidence type="ECO:0000256" key="8">
    <source>
        <dbReference type="ARBA" id="ARBA00022833"/>
    </source>
</evidence>
<dbReference type="GO" id="GO:0016925">
    <property type="term" value="P:protein sumoylation"/>
    <property type="evidence" value="ECO:0000318"/>
    <property type="project" value="GO_Central"/>
</dbReference>
<comment type="pathway">
    <text evidence="2">Protein modification; protein sumoylation.</text>
</comment>
<dbReference type="PANTHER" id="PTHR21330:SF1">
    <property type="entry name" value="E3 SUMO-PROTEIN LIGASE NSE2"/>
    <property type="match status" value="1"/>
</dbReference>
<evidence type="ECO:0000313" key="13">
    <source>
        <dbReference type="Proteomes" id="UP000091857"/>
    </source>
</evidence>
<evidence type="ECO:0000256" key="9">
    <source>
        <dbReference type="ARBA" id="ARBA00023242"/>
    </source>
</evidence>
<comment type="caution">
    <text evidence="12">The sequence shown here is derived from an EMBL/GenBank/DDBJ whole genome shotgun (WGS) entry which is preliminary data.</text>
</comment>
<evidence type="ECO:0000259" key="11">
    <source>
        <dbReference type="PROSITE" id="PS51044"/>
    </source>
</evidence>
<dbReference type="OMA" id="VECKHIY"/>
<comment type="subcellular location">
    <subcellularLocation>
        <location evidence="1">Nucleus</location>
    </subcellularLocation>
</comment>
<dbReference type="GO" id="GO:0030915">
    <property type="term" value="C:Smc5-Smc6 complex"/>
    <property type="evidence" value="ECO:0000318"/>
    <property type="project" value="GO_Central"/>
</dbReference>
<dbReference type="PANTHER" id="PTHR21330">
    <property type="entry name" value="E3 SUMO-PROTEIN LIGASE NSE2"/>
    <property type="match status" value="1"/>
</dbReference>
<evidence type="ECO:0000256" key="5">
    <source>
        <dbReference type="ARBA" id="ARBA00022723"/>
    </source>
</evidence>
<evidence type="ECO:0000256" key="10">
    <source>
        <dbReference type="PROSITE-ProRule" id="PRU00452"/>
    </source>
</evidence>
<evidence type="ECO:0000256" key="7">
    <source>
        <dbReference type="ARBA" id="ARBA00022786"/>
    </source>
</evidence>
<feature type="domain" description="SP-RING-type" evidence="11">
    <location>
        <begin position="143"/>
        <end position="231"/>
    </location>
</feature>
<evidence type="ECO:0000256" key="2">
    <source>
        <dbReference type="ARBA" id="ARBA00004718"/>
    </source>
</evidence>
<accession>A0A2C9W690</accession>
<keyword evidence="8" id="KW-0862">Zinc</keyword>
<keyword evidence="6 10" id="KW-0863">Zinc-finger</keyword>
<proteinExistence type="inferred from homology"/>
<dbReference type="GO" id="GO:0005634">
    <property type="term" value="C:nucleus"/>
    <property type="evidence" value="ECO:0000318"/>
    <property type="project" value="GO_Central"/>
</dbReference>
<sequence length="254" mass="27966">MASTSASRHGGAAGRIKNAATTLSAESQSLVAEIRKALHMMMDIAVDLEKDNESAKVKDLENAVAELVEAYENCATYAAAIESVGNIYQPGAELTDFKKLLEDEFEKLKSSSSSASQNHQLIRKFREAVWNVHHSGQPMPGEEQEDIIMTSTQSSLLNVVCPLSGKPVTELAEPVRSVLCKHIYEKKAIMLYISSERGQPKCPIAGCPRILQAEKVVCDPLLVVEIEEMRCISRQTARANVVEDFTELDEEEDN</sequence>
<keyword evidence="9" id="KW-0539">Nucleus</keyword>
<dbReference type="GO" id="GO:0008270">
    <property type="term" value="F:zinc ion binding"/>
    <property type="evidence" value="ECO:0007669"/>
    <property type="project" value="UniProtKB-KW"/>
</dbReference>
<dbReference type="EMBL" id="CM004389">
    <property type="protein sequence ID" value="OAY54826.1"/>
    <property type="molecule type" value="Genomic_DNA"/>
</dbReference>
<dbReference type="InterPro" id="IPR013083">
    <property type="entry name" value="Znf_RING/FYVE/PHD"/>
</dbReference>
<organism evidence="12 13">
    <name type="scientific">Manihot esculenta</name>
    <name type="common">Cassava</name>
    <name type="synonym">Jatropha manihot</name>
    <dbReference type="NCBI Taxonomy" id="3983"/>
    <lineage>
        <taxon>Eukaryota</taxon>
        <taxon>Viridiplantae</taxon>
        <taxon>Streptophyta</taxon>
        <taxon>Embryophyta</taxon>
        <taxon>Tracheophyta</taxon>
        <taxon>Spermatophyta</taxon>
        <taxon>Magnoliopsida</taxon>
        <taxon>eudicotyledons</taxon>
        <taxon>Gunneridae</taxon>
        <taxon>Pentapetalae</taxon>
        <taxon>rosids</taxon>
        <taxon>fabids</taxon>
        <taxon>Malpighiales</taxon>
        <taxon>Euphorbiaceae</taxon>
        <taxon>Crotonoideae</taxon>
        <taxon>Manihoteae</taxon>
        <taxon>Manihot</taxon>
    </lineage>
</organism>
<keyword evidence="4" id="KW-0808">Transferase</keyword>
<dbReference type="InterPro" id="IPR026846">
    <property type="entry name" value="Nse2(Mms21)"/>
</dbReference>
<dbReference type="GO" id="GO:0061665">
    <property type="term" value="F:SUMO ligase activity"/>
    <property type="evidence" value="ECO:0000318"/>
    <property type="project" value="GO_Central"/>
</dbReference>
<gene>
    <name evidence="12" type="ORF">MANES_03G104900v8</name>
</gene>
<dbReference type="OrthoDB" id="26899at2759"/>
<dbReference type="InterPro" id="IPR004181">
    <property type="entry name" value="Znf_MIZ"/>
</dbReference>
<dbReference type="PROSITE" id="PS51044">
    <property type="entry name" value="ZF_SP_RING"/>
    <property type="match status" value="1"/>
</dbReference>
<dbReference type="UniPathway" id="UPA00886"/>
<keyword evidence="7" id="KW-0833">Ubl conjugation pathway</keyword>
<reference evidence="13" key="1">
    <citation type="journal article" date="2016" name="Nat. Biotechnol.">
        <title>Sequencing wild and cultivated cassava and related species reveals extensive interspecific hybridization and genetic diversity.</title>
        <authorList>
            <person name="Bredeson J.V."/>
            <person name="Lyons J.B."/>
            <person name="Prochnik S.E."/>
            <person name="Wu G.A."/>
            <person name="Ha C.M."/>
            <person name="Edsinger-Gonzales E."/>
            <person name="Grimwood J."/>
            <person name="Schmutz J."/>
            <person name="Rabbi I.Y."/>
            <person name="Egesi C."/>
            <person name="Nauluvula P."/>
            <person name="Lebot V."/>
            <person name="Ndunguru J."/>
            <person name="Mkamilo G."/>
            <person name="Bart R.S."/>
            <person name="Setter T.L."/>
            <person name="Gleadow R.M."/>
            <person name="Kulakow P."/>
            <person name="Ferguson M.E."/>
            <person name="Rounsley S."/>
            <person name="Rokhsar D.S."/>
        </authorList>
    </citation>
    <scope>NUCLEOTIDE SEQUENCE [LARGE SCALE GENOMIC DNA]</scope>
    <source>
        <strain evidence="13">cv. AM560-2</strain>
    </source>
</reference>
<evidence type="ECO:0000256" key="4">
    <source>
        <dbReference type="ARBA" id="ARBA00022679"/>
    </source>
</evidence>
<dbReference type="Gramene" id="Manes.03G104900.1.v8.1">
    <property type="protein sequence ID" value="Manes.03G104900.1.v8.1.CDS"/>
    <property type="gene ID" value="Manes.03G104900.v8.1"/>
</dbReference>
<dbReference type="AlphaFoldDB" id="A0A2C9W690"/>
<dbReference type="SUPFAM" id="SSF57850">
    <property type="entry name" value="RING/U-box"/>
    <property type="match status" value="1"/>
</dbReference>
<evidence type="ECO:0000313" key="12">
    <source>
        <dbReference type="EMBL" id="OAY54826.1"/>
    </source>
</evidence>
<protein>
    <recommendedName>
        <fullName evidence="11">SP-RING-type domain-containing protein</fullName>
    </recommendedName>
</protein>
<dbReference type="Pfam" id="PF11789">
    <property type="entry name" value="zf-Nse"/>
    <property type="match status" value="1"/>
</dbReference>
<dbReference type="CDD" id="cd16651">
    <property type="entry name" value="SPL-RING_NSE2"/>
    <property type="match status" value="1"/>
</dbReference>
<keyword evidence="13" id="KW-1185">Reference proteome</keyword>
<name>A0A2C9W690_MANES</name>
<keyword evidence="5" id="KW-0479">Metal-binding</keyword>
<evidence type="ECO:0000256" key="6">
    <source>
        <dbReference type="ARBA" id="ARBA00022771"/>
    </source>
</evidence>
<evidence type="ECO:0000256" key="3">
    <source>
        <dbReference type="ARBA" id="ARBA00008212"/>
    </source>
</evidence>